<evidence type="ECO:0000313" key="2">
    <source>
        <dbReference type="Proteomes" id="UP000216188"/>
    </source>
</evidence>
<accession>A0A256GAT4</accession>
<sequence length="133" mass="14844">MHFRRPFLVVVAGARRLAKMVLPKVRHLMGEGRKALLVGAAFEMRRIQRDFVGDLCAVLRSEPAAGEIAIGFVFALQRHEAGRQLTAEQAIVEKIERLMQRGIGLYGRIGGGHGGLFCFVRNKNRIFQADMQA</sequence>
<evidence type="ECO:0000313" key="1">
    <source>
        <dbReference type="EMBL" id="OYR24217.1"/>
    </source>
</evidence>
<name>A0A256GAT4_9HYPH</name>
<comment type="caution">
    <text evidence="1">The sequence shown here is derived from an EMBL/GenBank/DDBJ whole genome shotgun (WGS) entry which is preliminary data.</text>
</comment>
<reference evidence="1 2" key="1">
    <citation type="submission" date="2017-07" db="EMBL/GenBank/DDBJ databases">
        <title>Phylogenetic study on the rhizospheric bacterium Ochrobactrum sp. A44.</title>
        <authorList>
            <person name="Krzyzanowska D.M."/>
            <person name="Ossowicki A."/>
            <person name="Rajewska M."/>
            <person name="Maciag T."/>
            <person name="Kaczynski Z."/>
            <person name="Czerwicka M."/>
            <person name="Jafra S."/>
        </authorList>
    </citation>
    <scope>NUCLEOTIDE SEQUENCE [LARGE SCALE GENOMIC DNA]</scope>
    <source>
        <strain evidence="1 2">CCUG 30717</strain>
    </source>
</reference>
<keyword evidence="2" id="KW-1185">Reference proteome</keyword>
<protein>
    <submittedName>
        <fullName evidence="1">Uncharacterized protein</fullName>
    </submittedName>
</protein>
<gene>
    <name evidence="1" type="ORF">CEV34_5692</name>
</gene>
<dbReference type="EMBL" id="NNRM01000033">
    <property type="protein sequence ID" value="OYR24217.1"/>
    <property type="molecule type" value="Genomic_DNA"/>
</dbReference>
<organism evidence="1 2">
    <name type="scientific">Brucella pseudogrignonensis</name>
    <dbReference type="NCBI Taxonomy" id="419475"/>
    <lineage>
        <taxon>Bacteria</taxon>
        <taxon>Pseudomonadati</taxon>
        <taxon>Pseudomonadota</taxon>
        <taxon>Alphaproteobacteria</taxon>
        <taxon>Hyphomicrobiales</taxon>
        <taxon>Brucellaceae</taxon>
        <taxon>Brucella/Ochrobactrum group</taxon>
        <taxon>Brucella</taxon>
    </lineage>
</organism>
<dbReference type="AlphaFoldDB" id="A0A256GAT4"/>
<dbReference type="Proteomes" id="UP000216188">
    <property type="component" value="Unassembled WGS sequence"/>
</dbReference>
<proteinExistence type="predicted"/>